<organism evidence="2 3">
    <name type="scientific">Baudoinia panamericana (strain UAMH 10762)</name>
    <name type="common">Angels' share fungus</name>
    <name type="synonym">Baudoinia compniacensis (strain UAMH 10762)</name>
    <dbReference type="NCBI Taxonomy" id="717646"/>
    <lineage>
        <taxon>Eukaryota</taxon>
        <taxon>Fungi</taxon>
        <taxon>Dikarya</taxon>
        <taxon>Ascomycota</taxon>
        <taxon>Pezizomycotina</taxon>
        <taxon>Dothideomycetes</taxon>
        <taxon>Dothideomycetidae</taxon>
        <taxon>Mycosphaerellales</taxon>
        <taxon>Teratosphaeriaceae</taxon>
        <taxon>Baudoinia</taxon>
    </lineage>
</organism>
<dbReference type="Proteomes" id="UP000011761">
    <property type="component" value="Unassembled WGS sequence"/>
</dbReference>
<dbReference type="GeneID" id="19109129"/>
<accession>M2MNG9</accession>
<evidence type="ECO:0000256" key="1">
    <source>
        <dbReference type="SAM" id="Phobius"/>
    </source>
</evidence>
<keyword evidence="1" id="KW-0472">Membrane</keyword>
<dbReference type="KEGG" id="bcom:BAUCODRAFT_151366"/>
<dbReference type="EMBL" id="KB445561">
    <property type="protein sequence ID" value="EMC92988.1"/>
    <property type="molecule type" value="Genomic_DNA"/>
</dbReference>
<dbReference type="HOGENOM" id="CLU_051200_0_0_1"/>
<sequence>MPVTAQTLRWLGMPAFLALASIGAPHTALSYPILLLPTLGAVYSWHYSIHSQRAELDTLTTIYFLSATVGMVLDMLAQALLAYGTGILIFGDQLVAYLREVSRTSVTGSSASQLADRASMAASWRYYLFLLLFNYLLGPPLEEAIKYAPIAWYEGRASSAEGADANKVTASKRKYLHYAVAAALGFATSENIAFVRAAVKAGESPSRLAITVLERTVVGGLGHAFTAALIAVNAAKYAGKAGSVGKLVQVLGPSVLYHGTLNMVLLVISALNGNVGWIHPTNPWTVAGMVAAVAGILLACFLHVRHLWRKLSRSLPAAPEAL</sequence>
<dbReference type="GO" id="GO:0008233">
    <property type="term" value="F:peptidase activity"/>
    <property type="evidence" value="ECO:0007669"/>
    <property type="project" value="InterPro"/>
</dbReference>
<feature type="transmembrane region" description="Helical" evidence="1">
    <location>
        <begin position="217"/>
        <end position="235"/>
    </location>
</feature>
<proteinExistence type="predicted"/>
<dbReference type="AlphaFoldDB" id="M2MNG9"/>
<keyword evidence="1" id="KW-0812">Transmembrane</keyword>
<dbReference type="Pfam" id="PF13367">
    <property type="entry name" value="PrsW-protease"/>
    <property type="match status" value="1"/>
</dbReference>
<feature type="transmembrane region" description="Helical" evidence="1">
    <location>
        <begin position="175"/>
        <end position="197"/>
    </location>
</feature>
<dbReference type="eggNOG" id="ENOG502SQNE">
    <property type="taxonomic scope" value="Eukaryota"/>
</dbReference>
<reference evidence="2 3" key="1">
    <citation type="journal article" date="2012" name="PLoS Pathog.">
        <title>Diverse lifestyles and strategies of plant pathogenesis encoded in the genomes of eighteen Dothideomycetes fungi.</title>
        <authorList>
            <person name="Ohm R.A."/>
            <person name="Feau N."/>
            <person name="Henrissat B."/>
            <person name="Schoch C.L."/>
            <person name="Horwitz B.A."/>
            <person name="Barry K.W."/>
            <person name="Condon B.J."/>
            <person name="Copeland A.C."/>
            <person name="Dhillon B."/>
            <person name="Glaser F."/>
            <person name="Hesse C.N."/>
            <person name="Kosti I."/>
            <person name="LaButti K."/>
            <person name="Lindquist E.A."/>
            <person name="Lucas S."/>
            <person name="Salamov A.A."/>
            <person name="Bradshaw R.E."/>
            <person name="Ciuffetti L."/>
            <person name="Hamelin R.C."/>
            <person name="Kema G.H.J."/>
            <person name="Lawrence C."/>
            <person name="Scott J.A."/>
            <person name="Spatafora J.W."/>
            <person name="Turgeon B.G."/>
            <person name="de Wit P.J.G.M."/>
            <person name="Zhong S."/>
            <person name="Goodwin S.B."/>
            <person name="Grigoriev I.V."/>
        </authorList>
    </citation>
    <scope>NUCLEOTIDE SEQUENCE [LARGE SCALE GENOMIC DNA]</scope>
    <source>
        <strain evidence="2 3">UAMH 10762</strain>
    </source>
</reference>
<evidence type="ECO:0000313" key="2">
    <source>
        <dbReference type="EMBL" id="EMC92988.1"/>
    </source>
</evidence>
<evidence type="ECO:0008006" key="4">
    <source>
        <dbReference type="Google" id="ProtNLM"/>
    </source>
</evidence>
<keyword evidence="3" id="KW-1185">Reference proteome</keyword>
<feature type="transmembrane region" description="Helical" evidence="1">
    <location>
        <begin position="284"/>
        <end position="304"/>
    </location>
</feature>
<feature type="transmembrane region" description="Helical" evidence="1">
    <location>
        <begin position="255"/>
        <end position="278"/>
    </location>
</feature>
<dbReference type="InterPro" id="IPR026898">
    <property type="entry name" value="PrsW"/>
</dbReference>
<dbReference type="STRING" id="717646.M2MNG9"/>
<feature type="transmembrane region" description="Helical" evidence="1">
    <location>
        <begin position="80"/>
        <end position="98"/>
    </location>
</feature>
<evidence type="ECO:0000313" key="3">
    <source>
        <dbReference type="Proteomes" id="UP000011761"/>
    </source>
</evidence>
<name>M2MNG9_BAUPA</name>
<dbReference type="OMA" id="SWQNWVF"/>
<protein>
    <recommendedName>
        <fullName evidence="4">PrsW family intramembrane metalloprotease</fullName>
    </recommendedName>
</protein>
<keyword evidence="1" id="KW-1133">Transmembrane helix</keyword>
<dbReference type="OrthoDB" id="125546at2759"/>
<dbReference type="RefSeq" id="XP_007680230.1">
    <property type="nucleotide sequence ID" value="XM_007682040.1"/>
</dbReference>
<gene>
    <name evidence="2" type="ORF">BAUCODRAFT_151366</name>
</gene>